<dbReference type="OrthoDB" id="9761531at2"/>
<comment type="subcellular location">
    <subcellularLocation>
        <location evidence="1">Cell membrane</location>
        <topology evidence="1">Multi-pass membrane protein</topology>
    </subcellularLocation>
</comment>
<evidence type="ECO:0000256" key="5">
    <source>
        <dbReference type="ARBA" id="ARBA00023136"/>
    </source>
</evidence>
<dbReference type="AlphaFoldDB" id="A0A562LA67"/>
<keyword evidence="9" id="KW-1185">Reference proteome</keyword>
<gene>
    <name evidence="8" type="ORF">IP90_00631</name>
</gene>
<dbReference type="GO" id="GO:0005886">
    <property type="term" value="C:plasma membrane"/>
    <property type="evidence" value="ECO:0007669"/>
    <property type="project" value="UniProtKB-SubCell"/>
</dbReference>
<dbReference type="Pfam" id="PF13567">
    <property type="entry name" value="DUF4131"/>
    <property type="match status" value="1"/>
</dbReference>
<evidence type="ECO:0000313" key="8">
    <source>
        <dbReference type="EMBL" id="TWI04498.1"/>
    </source>
</evidence>
<feature type="transmembrane region" description="Helical" evidence="6">
    <location>
        <begin position="293"/>
        <end position="316"/>
    </location>
</feature>
<dbReference type="CDD" id="cd07731">
    <property type="entry name" value="ComA-like_MBL-fold"/>
    <property type="match status" value="1"/>
</dbReference>
<dbReference type="InterPro" id="IPR004797">
    <property type="entry name" value="Competence_ComEC/Rec2"/>
</dbReference>
<evidence type="ECO:0000256" key="4">
    <source>
        <dbReference type="ARBA" id="ARBA00022989"/>
    </source>
</evidence>
<reference evidence="8 9" key="1">
    <citation type="journal article" date="2015" name="Stand. Genomic Sci.">
        <title>Genomic Encyclopedia of Bacterial and Archaeal Type Strains, Phase III: the genomes of soil and plant-associated and newly described type strains.</title>
        <authorList>
            <person name="Whitman W.B."/>
            <person name="Woyke T."/>
            <person name="Klenk H.P."/>
            <person name="Zhou Y."/>
            <person name="Lilburn T.G."/>
            <person name="Beck B.J."/>
            <person name="De Vos P."/>
            <person name="Vandamme P."/>
            <person name="Eisen J.A."/>
            <person name="Garrity G."/>
            <person name="Hugenholtz P."/>
            <person name="Kyrpides N.C."/>
        </authorList>
    </citation>
    <scope>NUCLEOTIDE SEQUENCE [LARGE SCALE GENOMIC DNA]</scope>
    <source>
        <strain evidence="8 9">CGMCC 1.10821</strain>
    </source>
</reference>
<dbReference type="InterPro" id="IPR035681">
    <property type="entry name" value="ComA-like_MBL"/>
</dbReference>
<keyword evidence="5 6" id="KW-0472">Membrane</keyword>
<dbReference type="SUPFAM" id="SSF56281">
    <property type="entry name" value="Metallo-hydrolase/oxidoreductase"/>
    <property type="match status" value="1"/>
</dbReference>
<dbReference type="EMBL" id="VLKN01000002">
    <property type="protein sequence ID" value="TWI04498.1"/>
    <property type="molecule type" value="Genomic_DNA"/>
</dbReference>
<dbReference type="Gene3D" id="3.60.15.10">
    <property type="entry name" value="Ribonuclease Z/Hydroxyacylglutathione hydrolase-like"/>
    <property type="match status" value="1"/>
</dbReference>
<dbReference type="GO" id="GO:0030420">
    <property type="term" value="P:establishment of competence for transformation"/>
    <property type="evidence" value="ECO:0007669"/>
    <property type="project" value="InterPro"/>
</dbReference>
<feature type="transmembrane region" description="Helical" evidence="6">
    <location>
        <begin position="33"/>
        <end position="51"/>
    </location>
</feature>
<dbReference type="PANTHER" id="PTHR30619:SF1">
    <property type="entry name" value="RECOMBINATION PROTEIN 2"/>
    <property type="match status" value="1"/>
</dbReference>
<evidence type="ECO:0000313" key="9">
    <source>
        <dbReference type="Proteomes" id="UP000315167"/>
    </source>
</evidence>
<feature type="transmembrane region" description="Helical" evidence="6">
    <location>
        <begin position="337"/>
        <end position="355"/>
    </location>
</feature>
<sequence>MSTGKGIAAAPFGLAAAIALLAGIGACLSLPALLPPVLSAIILLAGIAWWWRGQRLRLRLLGPLLAGFAWAGLHASVVLSAQLPLAWEHRDLVIEGRIVGLPEAEPRRTRFRFRVDDNDAQPAPLRGKRLQLSWYDDFGTYEPGPRTALAAGTRWRMSVKLRAPRGLRNPGGFDSERHALAQRIAATGHVRDPGTARELSSPEGIDAWRERMSRSIATQVPRPSSRFVRALALGDTQALADEDWEILRATGLTHLIAISGFHVGLVSGFFALLAGGVWRLWPSLARCVPRSQAAGVAALLGAIVYAAVAGFALPTLRTVLMIAAVVAARLWRRPQPVATALALAVMALLLIDPLSPLAPGFWLSFLGVAWLLWCLPHASGSSSSTSPLKDFFGAQGVATLGLLPLTVALFGQASLAGPFANLLAVPWWSLVVVPLSLLGLAAEGLHAGFGGWFWRLAAQAFDLSWPLFETLAGTGIAMRWLPEAAWHALPLALLGAFWLLLPRGVPGKPLALLLWLPLLWPPRGLPALGEAELVVMDVGQGLAVLVRTSRHALLYDMGPAVRDGFDAGERAVVPALHALGVTRLDRLVVSHADNDHAGGLEAVRRTLPSPITLAPDGAGLPRTQPCLAGTRWRWDGVTFRILHPPPDFPYLGNEASCVIRIETAHGAALLTGDIGEVIESRLLGRDPAGVRADVVLMAHHGSRSSSDPAFVAATGARHVLVSAGYGNRFRHPNAAVIERWQRAGAVVHSTIDGGTLRIRLAAAGISMQVRRQMQPRLWDATRQREQVSYRQD</sequence>
<proteinExistence type="predicted"/>
<dbReference type="InterPro" id="IPR001279">
    <property type="entry name" value="Metallo-B-lactamas"/>
</dbReference>
<organism evidence="8 9">
    <name type="scientific">Luteimonas cucumeris</name>
    <dbReference type="NCBI Taxonomy" id="985012"/>
    <lineage>
        <taxon>Bacteria</taxon>
        <taxon>Pseudomonadati</taxon>
        <taxon>Pseudomonadota</taxon>
        <taxon>Gammaproteobacteria</taxon>
        <taxon>Lysobacterales</taxon>
        <taxon>Lysobacteraceae</taxon>
        <taxon>Luteimonas</taxon>
    </lineage>
</organism>
<keyword evidence="4 6" id="KW-1133">Transmembrane helix</keyword>
<dbReference type="SMART" id="SM00849">
    <property type="entry name" value="Lactamase_B"/>
    <property type="match status" value="1"/>
</dbReference>
<dbReference type="Proteomes" id="UP000315167">
    <property type="component" value="Unassembled WGS sequence"/>
</dbReference>
<dbReference type="InterPro" id="IPR004477">
    <property type="entry name" value="ComEC_N"/>
</dbReference>
<dbReference type="NCBIfam" id="TIGR00361">
    <property type="entry name" value="ComEC_Rec2"/>
    <property type="match status" value="1"/>
</dbReference>
<keyword evidence="3 6" id="KW-0812">Transmembrane</keyword>
<protein>
    <submittedName>
        <fullName evidence="8">Competence protein ComEC</fullName>
    </submittedName>
</protein>
<feature type="transmembrane region" description="Helical" evidence="6">
    <location>
        <begin position="391"/>
        <end position="413"/>
    </location>
</feature>
<dbReference type="PANTHER" id="PTHR30619">
    <property type="entry name" value="DNA INTERNALIZATION/COMPETENCE PROTEIN COMEC/REC2"/>
    <property type="match status" value="1"/>
</dbReference>
<keyword evidence="2" id="KW-1003">Cell membrane</keyword>
<dbReference type="InterPro" id="IPR025405">
    <property type="entry name" value="DUF4131"/>
</dbReference>
<dbReference type="Pfam" id="PF00753">
    <property type="entry name" value="Lactamase_B"/>
    <property type="match status" value="1"/>
</dbReference>
<evidence type="ECO:0000256" key="2">
    <source>
        <dbReference type="ARBA" id="ARBA00022475"/>
    </source>
</evidence>
<accession>A0A562LA67</accession>
<feature type="domain" description="Metallo-beta-lactamase" evidence="7">
    <location>
        <begin position="540"/>
        <end position="725"/>
    </location>
</feature>
<dbReference type="PROSITE" id="PS51257">
    <property type="entry name" value="PROKAR_LIPOPROTEIN"/>
    <property type="match status" value="1"/>
</dbReference>
<comment type="caution">
    <text evidence="8">The sequence shown here is derived from an EMBL/GenBank/DDBJ whole genome shotgun (WGS) entry which is preliminary data.</text>
</comment>
<evidence type="ECO:0000256" key="3">
    <source>
        <dbReference type="ARBA" id="ARBA00022692"/>
    </source>
</evidence>
<dbReference type="NCBIfam" id="TIGR00360">
    <property type="entry name" value="ComEC_N-term"/>
    <property type="match status" value="1"/>
</dbReference>
<evidence type="ECO:0000256" key="6">
    <source>
        <dbReference type="SAM" id="Phobius"/>
    </source>
</evidence>
<dbReference type="InterPro" id="IPR052159">
    <property type="entry name" value="Competence_DNA_uptake"/>
</dbReference>
<dbReference type="InterPro" id="IPR036866">
    <property type="entry name" value="RibonucZ/Hydroxyglut_hydro"/>
</dbReference>
<dbReference type="RefSeq" id="WP_144898193.1">
    <property type="nucleotide sequence ID" value="NZ_VLKN01000002.1"/>
</dbReference>
<feature type="transmembrane region" description="Helical" evidence="6">
    <location>
        <begin position="255"/>
        <end position="281"/>
    </location>
</feature>
<name>A0A562LA67_9GAMM</name>
<feature type="transmembrane region" description="Helical" evidence="6">
    <location>
        <begin position="419"/>
        <end position="440"/>
    </location>
</feature>
<evidence type="ECO:0000259" key="7">
    <source>
        <dbReference type="SMART" id="SM00849"/>
    </source>
</evidence>
<dbReference type="Pfam" id="PF03772">
    <property type="entry name" value="Competence"/>
    <property type="match status" value="1"/>
</dbReference>
<evidence type="ECO:0000256" key="1">
    <source>
        <dbReference type="ARBA" id="ARBA00004651"/>
    </source>
</evidence>